<dbReference type="WBParaSite" id="ES5_v2.g23648.t1">
    <property type="protein sequence ID" value="ES5_v2.g23648.t1"/>
    <property type="gene ID" value="ES5_v2.g23648"/>
</dbReference>
<organism evidence="1 2">
    <name type="scientific">Panagrolaimus sp. ES5</name>
    <dbReference type="NCBI Taxonomy" id="591445"/>
    <lineage>
        <taxon>Eukaryota</taxon>
        <taxon>Metazoa</taxon>
        <taxon>Ecdysozoa</taxon>
        <taxon>Nematoda</taxon>
        <taxon>Chromadorea</taxon>
        <taxon>Rhabditida</taxon>
        <taxon>Tylenchina</taxon>
        <taxon>Panagrolaimomorpha</taxon>
        <taxon>Panagrolaimoidea</taxon>
        <taxon>Panagrolaimidae</taxon>
        <taxon>Panagrolaimus</taxon>
    </lineage>
</organism>
<evidence type="ECO:0000313" key="2">
    <source>
        <dbReference type="WBParaSite" id="ES5_v2.g23648.t1"/>
    </source>
</evidence>
<protein>
    <submittedName>
        <fullName evidence="2">AAA+ ATPase domain-containing protein</fullName>
    </submittedName>
</protein>
<proteinExistence type="predicted"/>
<name>A0AC34G1W2_9BILA</name>
<accession>A0AC34G1W2</accession>
<reference evidence="2" key="1">
    <citation type="submission" date="2022-11" db="UniProtKB">
        <authorList>
            <consortium name="WormBaseParasite"/>
        </authorList>
    </citation>
    <scope>IDENTIFICATION</scope>
</reference>
<evidence type="ECO:0000313" key="1">
    <source>
        <dbReference type="Proteomes" id="UP000887579"/>
    </source>
</evidence>
<sequence length="454" mass="50670">MCFMIFLTSQKGLGLTNDNDLQAIKDSVSCNKTSKNLPIIHQNSDKNELKEEKVSSKNANNSTLSLHIAAYENSAEPTSDSSIVGENDGLKVEEKKLDLIKNWKNAKHIFAGSSLKIQNSFEFPRQQENEIKKPEIMQFKASQRLLNPNETSASDMGQNKRKRKPIKPSEEGSSKRIREDERIQFLNELHQDASILLSDLLTDRKLIFVEGSVGCGKTTLVKRVANELDLPIVPLQLSDQIDAKTFIGSYQCTEVPGEFVWEPSVFSKAVTKRCLILLEDIDSATTELVSTLFLMNKSWNAPLHSDGSITAFHPDARIVATVRSENNHSDSSELIRSFPMTVNLKPLSNEELKKIIEHKFPSLITVAEKLLNIFFELSQMMLADSIIDRDLNAKARLAAALGKHLSIPEQQVDTLLCKREPDAITNTNGAKFGRAKLPVKKGILVDTLSSKHFG</sequence>
<dbReference type="Proteomes" id="UP000887579">
    <property type="component" value="Unplaced"/>
</dbReference>